<proteinExistence type="inferred from homology"/>
<keyword evidence="2" id="KW-0285">Flavoprotein</keyword>
<dbReference type="GO" id="GO:0016646">
    <property type="term" value="F:oxidoreductase activity, acting on the CH-NH group of donors, NAD or NADP as acceptor"/>
    <property type="evidence" value="ECO:0007669"/>
    <property type="project" value="UniProtKB-ARBA"/>
</dbReference>
<accession>A0A134B2X1</accession>
<sequence>MRVDWKPGTLIYPLPAVLISCGTMEGGGANLLTASWVSTACTNPPMCVVGIRPERHSHSIIKEQGAFGINLSTVSMARETDWCGVVSGRREDKFAACGFTKEAGTVLGVPLIEESPISLECRVREITSLGSHDLFLADIVGVRADEQYIDPETGAFDMKRAGLLVYAHGEYFGLGEYIGHFGWSVRKKKTKRR</sequence>
<dbReference type="InterPro" id="IPR012349">
    <property type="entry name" value="Split_barrel_FMN-bd"/>
</dbReference>
<evidence type="ECO:0000256" key="3">
    <source>
        <dbReference type="ARBA" id="ARBA00038054"/>
    </source>
</evidence>
<dbReference type="SUPFAM" id="SSF50475">
    <property type="entry name" value="FMN-binding split barrel"/>
    <property type="match status" value="1"/>
</dbReference>
<name>A0A134B2X1_9PORP</name>
<keyword evidence="6" id="KW-1185">Reference proteome</keyword>
<dbReference type="Gene3D" id="2.30.110.10">
    <property type="entry name" value="Electron Transport, Fmn-binding Protein, Chain A"/>
    <property type="match status" value="1"/>
</dbReference>
<dbReference type="PANTHER" id="PTHR43567">
    <property type="entry name" value="FLAVOREDOXIN-RELATED-RELATED"/>
    <property type="match status" value="1"/>
</dbReference>
<feature type="domain" description="Flavin reductase like" evidence="4">
    <location>
        <begin position="9"/>
        <end position="158"/>
    </location>
</feature>
<evidence type="ECO:0000259" key="4">
    <source>
        <dbReference type="SMART" id="SM00903"/>
    </source>
</evidence>
<dbReference type="PROSITE" id="PS51257">
    <property type="entry name" value="PROKAR_LIPOPROTEIN"/>
    <property type="match status" value="1"/>
</dbReference>
<comment type="similarity">
    <text evidence="3">Belongs to the flavoredoxin family.</text>
</comment>
<comment type="cofactor">
    <cofactor evidence="1">
        <name>FMN</name>
        <dbReference type="ChEBI" id="CHEBI:58210"/>
    </cofactor>
</comment>
<evidence type="ECO:0000313" key="5">
    <source>
        <dbReference type="EMBL" id="KXB74281.1"/>
    </source>
</evidence>
<dbReference type="OrthoDB" id="9794638at2"/>
<dbReference type="RefSeq" id="WP_060935883.1">
    <property type="nucleotide sequence ID" value="NZ_KQ960462.1"/>
</dbReference>
<organism evidence="5 6">
    <name type="scientific">Porphyromonas somerae</name>
    <dbReference type="NCBI Taxonomy" id="322095"/>
    <lineage>
        <taxon>Bacteria</taxon>
        <taxon>Pseudomonadati</taxon>
        <taxon>Bacteroidota</taxon>
        <taxon>Bacteroidia</taxon>
        <taxon>Bacteroidales</taxon>
        <taxon>Porphyromonadaceae</taxon>
        <taxon>Porphyromonas</taxon>
    </lineage>
</organism>
<protein>
    <submittedName>
        <fullName evidence="5">Flavin reductase-like protein</fullName>
    </submittedName>
</protein>
<dbReference type="InterPro" id="IPR052174">
    <property type="entry name" value="Flavoredoxin"/>
</dbReference>
<evidence type="ECO:0000313" key="6">
    <source>
        <dbReference type="Proteomes" id="UP000070224"/>
    </source>
</evidence>
<evidence type="ECO:0000256" key="1">
    <source>
        <dbReference type="ARBA" id="ARBA00001917"/>
    </source>
</evidence>
<dbReference type="GO" id="GO:0010181">
    <property type="term" value="F:FMN binding"/>
    <property type="evidence" value="ECO:0007669"/>
    <property type="project" value="InterPro"/>
</dbReference>
<dbReference type="AlphaFoldDB" id="A0A134B2X1"/>
<dbReference type="STRING" id="322095.HMPREF3185_01798"/>
<evidence type="ECO:0000256" key="2">
    <source>
        <dbReference type="ARBA" id="ARBA00022630"/>
    </source>
</evidence>
<dbReference type="Proteomes" id="UP000070224">
    <property type="component" value="Unassembled WGS sequence"/>
</dbReference>
<gene>
    <name evidence="5" type="ORF">HMPREF3185_01798</name>
</gene>
<dbReference type="PATRIC" id="fig|322095.3.peg.1774"/>
<dbReference type="InterPro" id="IPR002563">
    <property type="entry name" value="Flavin_Rdtase-like_dom"/>
</dbReference>
<dbReference type="Pfam" id="PF01613">
    <property type="entry name" value="Flavin_Reduct"/>
    <property type="match status" value="1"/>
</dbReference>
<dbReference type="SMART" id="SM00903">
    <property type="entry name" value="Flavin_Reduct"/>
    <property type="match status" value="1"/>
</dbReference>
<dbReference type="PANTHER" id="PTHR43567:SF1">
    <property type="entry name" value="FLAVOREDOXIN"/>
    <property type="match status" value="1"/>
</dbReference>
<dbReference type="EMBL" id="LSDK01000126">
    <property type="protein sequence ID" value="KXB74281.1"/>
    <property type="molecule type" value="Genomic_DNA"/>
</dbReference>
<comment type="caution">
    <text evidence="5">The sequence shown here is derived from an EMBL/GenBank/DDBJ whole genome shotgun (WGS) entry which is preliminary data.</text>
</comment>
<reference evidence="6" key="1">
    <citation type="submission" date="2016-01" db="EMBL/GenBank/DDBJ databases">
        <authorList>
            <person name="Mitreva M."/>
            <person name="Pepin K.H."/>
            <person name="Mihindukulasuriya K.A."/>
            <person name="Fulton R."/>
            <person name="Fronick C."/>
            <person name="O'Laughlin M."/>
            <person name="Miner T."/>
            <person name="Herter B."/>
            <person name="Rosa B.A."/>
            <person name="Cordes M."/>
            <person name="Tomlinson C."/>
            <person name="Wollam A."/>
            <person name="Palsikar V.B."/>
            <person name="Mardis E.R."/>
            <person name="Wilson R.K."/>
        </authorList>
    </citation>
    <scope>NUCLEOTIDE SEQUENCE [LARGE SCALE GENOMIC DNA]</scope>
    <source>
        <strain evidence="6">KA00683</strain>
    </source>
</reference>